<organism evidence="1 2">
    <name type="scientific">Emergomyces africanus</name>
    <dbReference type="NCBI Taxonomy" id="1955775"/>
    <lineage>
        <taxon>Eukaryota</taxon>
        <taxon>Fungi</taxon>
        <taxon>Dikarya</taxon>
        <taxon>Ascomycota</taxon>
        <taxon>Pezizomycotina</taxon>
        <taxon>Eurotiomycetes</taxon>
        <taxon>Eurotiomycetidae</taxon>
        <taxon>Onygenales</taxon>
        <taxon>Ajellomycetaceae</taxon>
        <taxon>Emergomyces</taxon>
    </lineage>
</organism>
<protein>
    <submittedName>
        <fullName evidence="1">Uncharacterized protein</fullName>
    </submittedName>
</protein>
<accession>A0A1B7NJG4</accession>
<dbReference type="AlphaFoldDB" id="A0A1B7NJG4"/>
<dbReference type="EMBL" id="LGUA01004402">
    <property type="protein sequence ID" value="OAX76852.1"/>
    <property type="molecule type" value="Genomic_DNA"/>
</dbReference>
<keyword evidence="2" id="KW-1185">Reference proteome</keyword>
<gene>
    <name evidence="1" type="ORF">ACJ72_08855</name>
</gene>
<reference evidence="1 2" key="1">
    <citation type="submission" date="2015-07" db="EMBL/GenBank/DDBJ databases">
        <title>Emmonsia species relationships and genome sequence.</title>
        <authorList>
            <person name="Cuomo C.A."/>
            <person name="Schwartz I.S."/>
            <person name="Kenyon C."/>
            <person name="de Hoog G.S."/>
            <person name="Govender N.P."/>
            <person name="Botha A."/>
            <person name="Moreno L."/>
            <person name="de Vries M."/>
            <person name="Munoz J.F."/>
            <person name="Stielow J.B."/>
        </authorList>
    </citation>
    <scope>NUCLEOTIDE SEQUENCE [LARGE SCALE GENOMIC DNA]</scope>
    <source>
        <strain evidence="1 2">CBS 136260</strain>
    </source>
</reference>
<name>A0A1B7NJG4_9EURO</name>
<feature type="non-terminal residue" evidence="1">
    <location>
        <position position="1"/>
    </location>
</feature>
<comment type="caution">
    <text evidence="1">The sequence shown here is derived from an EMBL/GenBank/DDBJ whole genome shotgun (WGS) entry which is preliminary data.</text>
</comment>
<evidence type="ECO:0000313" key="1">
    <source>
        <dbReference type="EMBL" id="OAX76852.1"/>
    </source>
</evidence>
<sequence>AEQEEQVKINENYVPRELQRLSLISNELKKLKWCQKNEK</sequence>
<proteinExistence type="predicted"/>
<evidence type="ECO:0000313" key="2">
    <source>
        <dbReference type="Proteomes" id="UP000091918"/>
    </source>
</evidence>
<dbReference type="OrthoDB" id="4510914at2759"/>
<dbReference type="Proteomes" id="UP000091918">
    <property type="component" value="Unassembled WGS sequence"/>
</dbReference>